<evidence type="ECO:0000256" key="3">
    <source>
        <dbReference type="ARBA" id="ARBA00022448"/>
    </source>
</evidence>
<evidence type="ECO:0000256" key="2">
    <source>
        <dbReference type="ARBA" id="ARBA00007079"/>
    </source>
</evidence>
<feature type="transmembrane region" description="Helical" evidence="9">
    <location>
        <begin position="64"/>
        <end position="84"/>
    </location>
</feature>
<evidence type="ECO:0000256" key="9">
    <source>
        <dbReference type="SAM" id="Phobius"/>
    </source>
</evidence>
<organism evidence="10 11">
    <name type="scientific">Liquidambar formosana</name>
    <name type="common">Formosan gum</name>
    <dbReference type="NCBI Taxonomy" id="63359"/>
    <lineage>
        <taxon>Eukaryota</taxon>
        <taxon>Viridiplantae</taxon>
        <taxon>Streptophyta</taxon>
        <taxon>Embryophyta</taxon>
        <taxon>Tracheophyta</taxon>
        <taxon>Spermatophyta</taxon>
        <taxon>Magnoliopsida</taxon>
        <taxon>eudicotyledons</taxon>
        <taxon>Gunneridae</taxon>
        <taxon>Pentapetalae</taxon>
        <taxon>Saxifragales</taxon>
        <taxon>Altingiaceae</taxon>
        <taxon>Liquidambar</taxon>
    </lineage>
</organism>
<dbReference type="AlphaFoldDB" id="A0AAP0SBE0"/>
<gene>
    <name evidence="10" type="ORF">L1049_009459</name>
</gene>
<feature type="transmembrane region" description="Helical" evidence="9">
    <location>
        <begin position="176"/>
        <end position="195"/>
    </location>
</feature>
<evidence type="ECO:0000256" key="4">
    <source>
        <dbReference type="ARBA" id="ARBA00022692"/>
    </source>
</evidence>
<evidence type="ECO:0000256" key="5">
    <source>
        <dbReference type="ARBA" id="ARBA00022989"/>
    </source>
</evidence>
<proteinExistence type="inferred from homology"/>
<keyword evidence="5 9" id="KW-1133">Transmembrane helix</keyword>
<comment type="caution">
    <text evidence="10">The sequence shown here is derived from an EMBL/GenBank/DDBJ whole genome shotgun (WGS) entry which is preliminary data.</text>
</comment>
<evidence type="ECO:0000256" key="1">
    <source>
        <dbReference type="ARBA" id="ARBA00004141"/>
    </source>
</evidence>
<dbReference type="GO" id="GO:0016020">
    <property type="term" value="C:membrane"/>
    <property type="evidence" value="ECO:0007669"/>
    <property type="project" value="UniProtKB-SubCell"/>
</dbReference>
<protein>
    <recommendedName>
        <fullName evidence="12">Aluminum-activated malate transporter</fullName>
    </recommendedName>
</protein>
<reference evidence="10 11" key="1">
    <citation type="journal article" date="2024" name="Plant J.">
        <title>Genome sequences and population genomics reveal climatic adaptation and genomic divergence between two closely related sweetgum species.</title>
        <authorList>
            <person name="Xu W.Q."/>
            <person name="Ren C.Q."/>
            <person name="Zhang X.Y."/>
            <person name="Comes H.P."/>
            <person name="Liu X.H."/>
            <person name="Li Y.G."/>
            <person name="Kettle C.J."/>
            <person name="Jalonen R."/>
            <person name="Gaisberger H."/>
            <person name="Ma Y.Z."/>
            <person name="Qiu Y.X."/>
        </authorList>
    </citation>
    <scope>NUCLEOTIDE SEQUENCE [LARGE SCALE GENOMIC DNA]</scope>
    <source>
        <strain evidence="10">Hangzhou</strain>
    </source>
</reference>
<name>A0AAP0SBE0_LIQFO</name>
<sequence length="435" mass="47848">MENGSATQGKPRLVLLWLGSIKAFPGECRAKLGDLKGFPGKFKVKVVDVAESIKNFGHDDPRQVIIHSLKVALAVTLISLIYYVRPFYDYFGDSGMSAVITVVEVFEFTVGETLSKCLNSGFGTLLGGALGIGAAHLGSLSGEKGDPILLGIFVFLLAVSSTFLRSFTHIKRSCNYGVMTFILTFSFVSISGSRVDNILKFAFQLLLTIIIGGATSVIISIFVHPVWAGEELHKSVAHNVKKLAIYLEGFIGEDFQVSRDGYKSVIGSETTETKWESYATLEPSHGRFQFRRHPWKQYLKIGALTWHCVHLIEALNNDNINFEIQNSKKAVEDLKDLLANTSTATVASRLTNINTCVEMIVISVHELSRLAHFEGAELNRVTPIVRLCEENLKPTLDGVELNETPEKAQLKNQESVKTVPDGDSPHVVIPVHGTE</sequence>
<evidence type="ECO:0000256" key="7">
    <source>
        <dbReference type="ARBA" id="ARBA00023136"/>
    </source>
</evidence>
<feature type="transmembrane region" description="Helical" evidence="9">
    <location>
        <begin position="147"/>
        <end position="164"/>
    </location>
</feature>
<keyword evidence="3" id="KW-0813">Transport</keyword>
<keyword evidence="7 9" id="KW-0472">Membrane</keyword>
<dbReference type="Proteomes" id="UP001415857">
    <property type="component" value="Unassembled WGS sequence"/>
</dbReference>
<dbReference type="EMBL" id="JBBPBK010000002">
    <property type="protein sequence ID" value="KAK9291271.1"/>
    <property type="molecule type" value="Genomic_DNA"/>
</dbReference>
<dbReference type="GO" id="GO:0015743">
    <property type="term" value="P:malate transport"/>
    <property type="evidence" value="ECO:0007669"/>
    <property type="project" value="InterPro"/>
</dbReference>
<comment type="subcellular location">
    <subcellularLocation>
        <location evidence="1">Membrane</location>
        <topology evidence="1">Multi-pass membrane protein</topology>
    </subcellularLocation>
</comment>
<keyword evidence="11" id="KW-1185">Reference proteome</keyword>
<evidence type="ECO:0000313" key="11">
    <source>
        <dbReference type="Proteomes" id="UP001415857"/>
    </source>
</evidence>
<dbReference type="InterPro" id="IPR020966">
    <property type="entry name" value="ALMT"/>
</dbReference>
<evidence type="ECO:0000256" key="8">
    <source>
        <dbReference type="ARBA" id="ARBA00023303"/>
    </source>
</evidence>
<comment type="similarity">
    <text evidence="2">Belongs to the aromatic acid exporter (TC 2.A.85) family.</text>
</comment>
<keyword evidence="4 9" id="KW-0812">Transmembrane</keyword>
<dbReference type="PANTHER" id="PTHR31086">
    <property type="entry name" value="ALUMINUM-ACTIVATED MALATE TRANSPORTER 10"/>
    <property type="match status" value="1"/>
</dbReference>
<keyword evidence="6" id="KW-0406">Ion transport</keyword>
<dbReference type="Pfam" id="PF11744">
    <property type="entry name" value="ALMT"/>
    <property type="match status" value="1"/>
</dbReference>
<evidence type="ECO:0000256" key="6">
    <source>
        <dbReference type="ARBA" id="ARBA00023065"/>
    </source>
</evidence>
<accession>A0AAP0SBE0</accession>
<feature type="transmembrane region" description="Helical" evidence="9">
    <location>
        <begin position="201"/>
        <end position="223"/>
    </location>
</feature>
<evidence type="ECO:0000313" key="10">
    <source>
        <dbReference type="EMBL" id="KAK9291271.1"/>
    </source>
</evidence>
<keyword evidence="8" id="KW-0407">Ion channel</keyword>
<evidence type="ECO:0008006" key="12">
    <source>
        <dbReference type="Google" id="ProtNLM"/>
    </source>
</evidence>
<dbReference type="GO" id="GO:0034220">
    <property type="term" value="P:monoatomic ion transmembrane transport"/>
    <property type="evidence" value="ECO:0007669"/>
    <property type="project" value="UniProtKB-KW"/>
</dbReference>